<comment type="caution">
    <text evidence="2">The sequence shown here is derived from an EMBL/GenBank/DDBJ whole genome shotgun (WGS) entry which is preliminary data.</text>
</comment>
<dbReference type="Proteomes" id="UP000823775">
    <property type="component" value="Unassembled WGS sequence"/>
</dbReference>
<evidence type="ECO:0000256" key="1">
    <source>
        <dbReference type="SAM" id="MobiDB-lite"/>
    </source>
</evidence>
<feature type="non-terminal residue" evidence="2">
    <location>
        <position position="1"/>
    </location>
</feature>
<feature type="compositionally biased region" description="Basic and acidic residues" evidence="1">
    <location>
        <begin position="1"/>
        <end position="10"/>
    </location>
</feature>
<protein>
    <submittedName>
        <fullName evidence="2">Uncharacterized protein</fullName>
    </submittedName>
</protein>
<name>A0ABS8VQV2_DATST</name>
<accession>A0ABS8VQV2</accession>
<sequence>KKPEQAEHHGGGSSNGGIYSMFQAEEDSCSSNPLQMQKRLDLDQWCTHRASPTKDT</sequence>
<reference evidence="2 3" key="1">
    <citation type="journal article" date="2021" name="BMC Genomics">
        <title>Datura genome reveals duplications of psychoactive alkaloid biosynthetic genes and high mutation rate following tissue culture.</title>
        <authorList>
            <person name="Rajewski A."/>
            <person name="Carter-House D."/>
            <person name="Stajich J."/>
            <person name="Litt A."/>
        </authorList>
    </citation>
    <scope>NUCLEOTIDE SEQUENCE [LARGE SCALE GENOMIC DNA]</scope>
    <source>
        <strain evidence="2">AR-01</strain>
    </source>
</reference>
<gene>
    <name evidence="2" type="ORF">HAX54_040316</name>
</gene>
<keyword evidence="3" id="KW-1185">Reference proteome</keyword>
<feature type="region of interest" description="Disordered" evidence="1">
    <location>
        <begin position="1"/>
        <end position="33"/>
    </location>
</feature>
<evidence type="ECO:0000313" key="2">
    <source>
        <dbReference type="EMBL" id="MCE0482015.1"/>
    </source>
</evidence>
<dbReference type="EMBL" id="JACEIK010005678">
    <property type="protein sequence ID" value="MCE0482015.1"/>
    <property type="molecule type" value="Genomic_DNA"/>
</dbReference>
<proteinExistence type="predicted"/>
<organism evidence="2 3">
    <name type="scientific">Datura stramonium</name>
    <name type="common">Jimsonweed</name>
    <name type="synonym">Common thornapple</name>
    <dbReference type="NCBI Taxonomy" id="4076"/>
    <lineage>
        <taxon>Eukaryota</taxon>
        <taxon>Viridiplantae</taxon>
        <taxon>Streptophyta</taxon>
        <taxon>Embryophyta</taxon>
        <taxon>Tracheophyta</taxon>
        <taxon>Spermatophyta</taxon>
        <taxon>Magnoliopsida</taxon>
        <taxon>eudicotyledons</taxon>
        <taxon>Gunneridae</taxon>
        <taxon>Pentapetalae</taxon>
        <taxon>asterids</taxon>
        <taxon>lamiids</taxon>
        <taxon>Solanales</taxon>
        <taxon>Solanaceae</taxon>
        <taxon>Solanoideae</taxon>
        <taxon>Datureae</taxon>
        <taxon>Datura</taxon>
    </lineage>
</organism>
<evidence type="ECO:0000313" key="3">
    <source>
        <dbReference type="Proteomes" id="UP000823775"/>
    </source>
</evidence>